<evidence type="ECO:0000313" key="7">
    <source>
        <dbReference type="Proteomes" id="UP001152759"/>
    </source>
</evidence>
<evidence type="ECO:0000256" key="2">
    <source>
        <dbReference type="ARBA" id="ARBA00022540"/>
    </source>
</evidence>
<name>A0A9P0AL55_BEMTA</name>
<dbReference type="GO" id="GO:0003729">
    <property type="term" value="F:mRNA binding"/>
    <property type="evidence" value="ECO:0007669"/>
    <property type="project" value="TreeGrafter"/>
</dbReference>
<comment type="similarity">
    <text evidence="1">Belongs to the eukaryotic initiation factor 4G family.</text>
</comment>
<evidence type="ECO:0000256" key="1">
    <source>
        <dbReference type="ARBA" id="ARBA00005775"/>
    </source>
</evidence>
<gene>
    <name evidence="6" type="ORF">BEMITA_LOCUS12480</name>
</gene>
<feature type="compositionally biased region" description="Basic and acidic residues" evidence="4">
    <location>
        <begin position="243"/>
        <end position="253"/>
    </location>
</feature>
<evidence type="ECO:0000313" key="6">
    <source>
        <dbReference type="EMBL" id="CAH0394150.1"/>
    </source>
</evidence>
<proteinExistence type="inferred from homology"/>
<organism evidence="6 7">
    <name type="scientific">Bemisia tabaci</name>
    <name type="common">Sweetpotato whitefly</name>
    <name type="synonym">Aleurodes tabaci</name>
    <dbReference type="NCBI Taxonomy" id="7038"/>
    <lineage>
        <taxon>Eukaryota</taxon>
        <taxon>Metazoa</taxon>
        <taxon>Ecdysozoa</taxon>
        <taxon>Arthropoda</taxon>
        <taxon>Hexapoda</taxon>
        <taxon>Insecta</taxon>
        <taxon>Pterygota</taxon>
        <taxon>Neoptera</taxon>
        <taxon>Paraneoptera</taxon>
        <taxon>Hemiptera</taxon>
        <taxon>Sternorrhyncha</taxon>
        <taxon>Aleyrodoidea</taxon>
        <taxon>Aleyrodidae</taxon>
        <taxon>Aleyrodinae</taxon>
        <taxon>Bemisia</taxon>
    </lineage>
</organism>
<keyword evidence="2" id="KW-0396">Initiation factor</keyword>
<dbReference type="GO" id="GO:0016281">
    <property type="term" value="C:eukaryotic translation initiation factor 4F complex"/>
    <property type="evidence" value="ECO:0007669"/>
    <property type="project" value="TreeGrafter"/>
</dbReference>
<protein>
    <recommendedName>
        <fullName evidence="5">MIF4G domain-containing protein</fullName>
    </recommendedName>
</protein>
<keyword evidence="7" id="KW-1185">Reference proteome</keyword>
<keyword evidence="3" id="KW-0648">Protein biosynthesis</keyword>
<dbReference type="Proteomes" id="UP001152759">
    <property type="component" value="Chromosome 8"/>
</dbReference>
<dbReference type="SUPFAM" id="SSF48371">
    <property type="entry name" value="ARM repeat"/>
    <property type="match status" value="1"/>
</dbReference>
<evidence type="ECO:0000256" key="3">
    <source>
        <dbReference type="ARBA" id="ARBA00022917"/>
    </source>
</evidence>
<dbReference type="Gene3D" id="1.25.40.180">
    <property type="match status" value="1"/>
</dbReference>
<evidence type="ECO:0000256" key="4">
    <source>
        <dbReference type="SAM" id="MobiDB-lite"/>
    </source>
</evidence>
<dbReference type="InterPro" id="IPR016024">
    <property type="entry name" value="ARM-type_fold"/>
</dbReference>
<dbReference type="PANTHER" id="PTHR23253">
    <property type="entry name" value="EUKARYOTIC TRANSLATION INITIATION FACTOR 4 GAMMA"/>
    <property type="match status" value="1"/>
</dbReference>
<feature type="domain" description="MIF4G" evidence="5">
    <location>
        <begin position="146"/>
        <end position="348"/>
    </location>
</feature>
<dbReference type="EMBL" id="OU963869">
    <property type="protein sequence ID" value="CAH0394150.1"/>
    <property type="molecule type" value="Genomic_DNA"/>
</dbReference>
<feature type="region of interest" description="Disordered" evidence="4">
    <location>
        <begin position="233"/>
        <end position="255"/>
    </location>
</feature>
<dbReference type="InterPro" id="IPR003890">
    <property type="entry name" value="MIF4G-like_typ-3"/>
</dbReference>
<dbReference type="GO" id="GO:0003743">
    <property type="term" value="F:translation initiation factor activity"/>
    <property type="evidence" value="ECO:0007669"/>
    <property type="project" value="UniProtKB-KW"/>
</dbReference>
<sequence>MCTMSAFQNGASTDNSIDQAKKIDQILDLMRIFNARQLNFAQRLNQINATVDNLNKRLLLAESKTRSEEEVVKPAIAPESQDSQTEVLKKESSTQTLAPKLKCQCKSETSSSSEDKANELRMTGEQAQFSPVSNDPDDEDIICALHKLNSVHVDDVAKEIIMLPMITKERRIAKLVDEIIKIAIDQPKNCAVLCKKLSLSLKMDRGHYLDDRYFRRRLLNVCQSQFDNEMMTERVGPPVIPPKRQESQKEKGITSHQKYLNQCKKNEFRHKRRQFCRFLGHLFNEDMLNVPVMHGVLICLFLEEENSSIEIVCDLILSIGDHYYKRMQDKNKHSLQPIISRLTELDTENSQDDFPKQLVSLVLNNWVIAYL</sequence>
<evidence type="ECO:0000259" key="5">
    <source>
        <dbReference type="Pfam" id="PF02854"/>
    </source>
</evidence>
<dbReference type="PANTHER" id="PTHR23253:SF9">
    <property type="entry name" value="EUKARYOTIC TRANSLATION INITIATION FACTOR 4 GAMMA 2"/>
    <property type="match status" value="1"/>
</dbReference>
<dbReference type="AlphaFoldDB" id="A0A9P0AL55"/>
<dbReference type="Pfam" id="PF02854">
    <property type="entry name" value="MIF4G"/>
    <property type="match status" value="1"/>
</dbReference>
<accession>A0A9P0AL55</accession>
<reference evidence="6" key="1">
    <citation type="submission" date="2021-12" db="EMBL/GenBank/DDBJ databases">
        <authorList>
            <person name="King R."/>
        </authorList>
    </citation>
    <scope>NUCLEOTIDE SEQUENCE</scope>
</reference>